<evidence type="ECO:0000313" key="9">
    <source>
        <dbReference type="Proteomes" id="UP000649799"/>
    </source>
</evidence>
<dbReference type="InterPro" id="IPR007863">
    <property type="entry name" value="Peptidase_M16_C"/>
</dbReference>
<proteinExistence type="inferred from homology"/>
<dbReference type="Proteomes" id="UP000649799">
    <property type="component" value="Unassembled WGS sequence"/>
</dbReference>
<keyword evidence="9" id="KW-1185">Reference proteome</keyword>
<evidence type="ECO:0000259" key="6">
    <source>
        <dbReference type="Pfam" id="PF00675"/>
    </source>
</evidence>
<dbReference type="Pfam" id="PF00675">
    <property type="entry name" value="Peptidase_M16"/>
    <property type="match status" value="1"/>
</dbReference>
<dbReference type="InterPro" id="IPR050626">
    <property type="entry name" value="Peptidase_M16"/>
</dbReference>
<evidence type="ECO:0000259" key="7">
    <source>
        <dbReference type="Pfam" id="PF05193"/>
    </source>
</evidence>
<reference evidence="8 9" key="1">
    <citation type="submission" date="2020-03" db="EMBL/GenBank/DDBJ databases">
        <title>Cyclobacterium plantarum sp. nov., a marine bacterium isolated from a coastal-marine wetland.</title>
        <authorList>
            <person name="Sanchez-Porro C."/>
            <person name="Ventosa A."/>
            <person name="Amoozegar M."/>
        </authorList>
    </citation>
    <scope>NUCLEOTIDE SEQUENCE [LARGE SCALE GENOMIC DNA]</scope>
    <source>
        <strain evidence="8 9">GBPx2</strain>
    </source>
</reference>
<keyword evidence="2" id="KW-0645">Protease</keyword>
<evidence type="ECO:0000256" key="1">
    <source>
        <dbReference type="ARBA" id="ARBA00007261"/>
    </source>
</evidence>
<dbReference type="RefSeq" id="WP_166145999.1">
    <property type="nucleotide sequence ID" value="NZ_JAANYN010000003.1"/>
</dbReference>
<keyword evidence="3" id="KW-0378">Hydrolase</keyword>
<comment type="similarity">
    <text evidence="1">Belongs to the peptidase M16 family.</text>
</comment>
<dbReference type="PANTHER" id="PTHR43690">
    <property type="entry name" value="NARDILYSIN"/>
    <property type="match status" value="1"/>
</dbReference>
<evidence type="ECO:0000256" key="5">
    <source>
        <dbReference type="ARBA" id="ARBA00023049"/>
    </source>
</evidence>
<feature type="domain" description="Peptidase M16 N-terminal" evidence="6">
    <location>
        <begin position="15"/>
        <end position="154"/>
    </location>
</feature>
<comment type="caution">
    <text evidence="8">The sequence shown here is derived from an EMBL/GenBank/DDBJ whole genome shotgun (WGS) entry which is preliminary data.</text>
</comment>
<evidence type="ECO:0000256" key="3">
    <source>
        <dbReference type="ARBA" id="ARBA00022801"/>
    </source>
</evidence>
<evidence type="ECO:0000313" key="8">
    <source>
        <dbReference type="EMBL" id="NHE57003.1"/>
    </source>
</evidence>
<dbReference type="SUPFAM" id="SSF63411">
    <property type="entry name" value="LuxS/MPP-like metallohydrolase"/>
    <property type="match status" value="2"/>
</dbReference>
<dbReference type="PANTHER" id="PTHR43690:SF17">
    <property type="entry name" value="PROTEIN YHJJ"/>
    <property type="match status" value="1"/>
</dbReference>
<keyword evidence="5" id="KW-0482">Metalloprotease</keyword>
<gene>
    <name evidence="8" type="ORF">G9Q97_09280</name>
</gene>
<accession>A0ABX0H9E8</accession>
<dbReference type="Pfam" id="PF05193">
    <property type="entry name" value="Peptidase_M16_C"/>
    <property type="match status" value="1"/>
</dbReference>
<dbReference type="Gene3D" id="3.30.830.10">
    <property type="entry name" value="Metalloenzyme, LuxS/M16 peptidase-like"/>
    <property type="match status" value="2"/>
</dbReference>
<dbReference type="InterPro" id="IPR011249">
    <property type="entry name" value="Metalloenz_LuxS/M16"/>
</dbReference>
<organism evidence="8 9">
    <name type="scientific">Cyclobacterium plantarum</name>
    <dbReference type="NCBI Taxonomy" id="2716263"/>
    <lineage>
        <taxon>Bacteria</taxon>
        <taxon>Pseudomonadati</taxon>
        <taxon>Bacteroidota</taxon>
        <taxon>Cytophagia</taxon>
        <taxon>Cytophagales</taxon>
        <taxon>Cyclobacteriaceae</taxon>
        <taxon>Cyclobacterium</taxon>
    </lineage>
</organism>
<protein>
    <submittedName>
        <fullName evidence="8">Insulinase family protein</fullName>
    </submittedName>
</protein>
<evidence type="ECO:0000256" key="4">
    <source>
        <dbReference type="ARBA" id="ARBA00022833"/>
    </source>
</evidence>
<feature type="domain" description="Peptidase M16 C-terminal" evidence="7">
    <location>
        <begin position="168"/>
        <end position="344"/>
    </location>
</feature>
<name>A0ABX0H9E8_9BACT</name>
<keyword evidence="4" id="KW-0862">Zinc</keyword>
<dbReference type="InterPro" id="IPR011765">
    <property type="entry name" value="Pept_M16_N"/>
</dbReference>
<evidence type="ECO:0000256" key="2">
    <source>
        <dbReference type="ARBA" id="ARBA00022670"/>
    </source>
</evidence>
<dbReference type="EMBL" id="JAANYN010000003">
    <property type="protein sequence ID" value="NHE57003.1"/>
    <property type="molecule type" value="Genomic_DNA"/>
</dbReference>
<sequence>MIDYKEFVLDNGLQVLVHEDPSSEMAVVNLLYKVGSRNEKMGKTGLAHYFEHLMFAGSQNIPAFDSALERVGGSSNAFTNTDITNYYITLPAVNLETALWLESDRMLHLSLKDKHINTQKQVVIEEFKQRYLNQPYGNAMHHLRSLAYEQHAYRWPTIGEKIEDIEQFEKNDLLAFYQNHYTPDNAVLCIAGKVKFEAVRERVEHWFGEIPTGKQSVVAPISEPLQQRKKSKEVFGKVPTEALYKVYRIPGRLQDGYLSCDLITDALSFGRSAVLEQKLVKGGSVFASCQAYVLGNIDPGLLVVTGKLENGVSAEQGEMALEKVLDDFKRKGIPDQVLQKIKNQTEAMKTYESVSLLGRAMRLAYYAYLGNPFLINEEYDKKMGISGEKIQEAAKTYLNDNSAAVVYYKCQE</sequence>